<protein>
    <recommendedName>
        <fullName evidence="3">ABM domain-containing protein</fullName>
    </recommendedName>
</protein>
<evidence type="ECO:0000313" key="1">
    <source>
        <dbReference type="EMBL" id="THV50875.1"/>
    </source>
</evidence>
<proteinExistence type="predicted"/>
<evidence type="ECO:0000313" key="2">
    <source>
        <dbReference type="Proteomes" id="UP000308671"/>
    </source>
</evidence>
<keyword evidence="2" id="KW-1185">Reference proteome</keyword>
<accession>A0A4S8R419</accession>
<dbReference type="Proteomes" id="UP000308671">
    <property type="component" value="Unassembled WGS sequence"/>
</dbReference>
<sequence length="63" mass="7375">MLVSSSTPLQEKKPEFLKELLHELAIRVKEDEPGAEKFEFFEHLNPETGRNLYLLKRFTASKL</sequence>
<gene>
    <name evidence="1" type="ORF">BGAL_0132g00070</name>
</gene>
<comment type="caution">
    <text evidence="1">The sequence shown here is derived from an EMBL/GenBank/DDBJ whole genome shotgun (WGS) entry which is preliminary data.</text>
</comment>
<dbReference type="EMBL" id="PQXL01000132">
    <property type="protein sequence ID" value="THV50875.1"/>
    <property type="molecule type" value="Genomic_DNA"/>
</dbReference>
<organism evidence="1 2">
    <name type="scientific">Botrytis galanthina</name>
    <dbReference type="NCBI Taxonomy" id="278940"/>
    <lineage>
        <taxon>Eukaryota</taxon>
        <taxon>Fungi</taxon>
        <taxon>Dikarya</taxon>
        <taxon>Ascomycota</taxon>
        <taxon>Pezizomycotina</taxon>
        <taxon>Leotiomycetes</taxon>
        <taxon>Helotiales</taxon>
        <taxon>Sclerotiniaceae</taxon>
        <taxon>Botrytis</taxon>
    </lineage>
</organism>
<evidence type="ECO:0008006" key="3">
    <source>
        <dbReference type="Google" id="ProtNLM"/>
    </source>
</evidence>
<dbReference type="AlphaFoldDB" id="A0A4S8R419"/>
<name>A0A4S8R419_9HELO</name>
<reference evidence="1 2" key="1">
    <citation type="submission" date="2017-12" db="EMBL/GenBank/DDBJ databases">
        <title>Comparative genomics of Botrytis spp.</title>
        <authorList>
            <person name="Valero-Jimenez C.A."/>
            <person name="Tapia P."/>
            <person name="Veloso J."/>
            <person name="Silva-Moreno E."/>
            <person name="Staats M."/>
            <person name="Valdes J.H."/>
            <person name="Van Kan J.A.L."/>
        </authorList>
    </citation>
    <scope>NUCLEOTIDE SEQUENCE [LARGE SCALE GENOMIC DNA]</scope>
    <source>
        <strain evidence="1 2">MUCL435</strain>
    </source>
</reference>